<protein>
    <submittedName>
        <fullName evidence="3">Alcohol dehydrogenase</fullName>
    </submittedName>
</protein>
<dbReference type="AlphaFoldDB" id="A0A346XRB2"/>
<gene>
    <name evidence="3" type="ORF">DVS28_a0051</name>
</gene>
<dbReference type="InterPro" id="IPR051603">
    <property type="entry name" value="Zinc-ADH_QOR/CCCR"/>
</dbReference>
<keyword evidence="4" id="KW-1185">Reference proteome</keyword>
<dbReference type="PANTHER" id="PTHR44154:SF1">
    <property type="entry name" value="QUINONE OXIDOREDUCTASE"/>
    <property type="match status" value="1"/>
</dbReference>
<dbReference type="Pfam" id="PF08240">
    <property type="entry name" value="ADH_N"/>
    <property type="match status" value="1"/>
</dbReference>
<evidence type="ECO:0000259" key="2">
    <source>
        <dbReference type="SMART" id="SM00829"/>
    </source>
</evidence>
<keyword evidence="1" id="KW-0521">NADP</keyword>
<dbReference type="SUPFAM" id="SSF51735">
    <property type="entry name" value="NAD(P)-binding Rossmann-fold domains"/>
    <property type="match status" value="1"/>
</dbReference>
<sequence>MNTPPDSMRAAVLTEHGGPDAIEVRDVVVPQPRTGEVLVRVAAAAINNTDLWSREGAYGSAEDADAVAGWRGVPLDFPRIQGGDAVGRIVAIGPGGDRGSVGQRVLIDPAWFDDAGELQAFLGSERDGAFAEYVVVDASHAHDVSDSPLSDAQLACLPTAYGTAMGMLERAGVAAGQVLLVTGASGGVGTALVQLGAARGAEVVAVTSAGHADAVRTAGAHHLVLRGEGDLGDAVREVLEGRGVDVVADVVGGPAFGQVLGTLSPGGSLVIAGAIAGPNVQLDLRQLYLPNRRIIGSTLHTPEQFAALVQAARDASVLPSVAEEYPLAEIHAAQARFARGDFEGKLVIVP</sequence>
<accession>A0A346XRB2</accession>
<evidence type="ECO:0000313" key="4">
    <source>
        <dbReference type="Proteomes" id="UP000264006"/>
    </source>
</evidence>
<name>A0A346XRB2_9ACTN</name>
<dbReference type="PANTHER" id="PTHR44154">
    <property type="entry name" value="QUINONE OXIDOREDUCTASE"/>
    <property type="match status" value="1"/>
</dbReference>
<dbReference type="EMBL" id="CP031165">
    <property type="protein sequence ID" value="AXV04759.1"/>
    <property type="molecule type" value="Genomic_DNA"/>
</dbReference>
<dbReference type="InterPro" id="IPR013149">
    <property type="entry name" value="ADH-like_C"/>
</dbReference>
<dbReference type="Gene3D" id="3.90.180.10">
    <property type="entry name" value="Medium-chain alcohol dehydrogenases, catalytic domain"/>
    <property type="match status" value="1"/>
</dbReference>
<evidence type="ECO:0000256" key="1">
    <source>
        <dbReference type="ARBA" id="ARBA00022857"/>
    </source>
</evidence>
<organism evidence="3 4">
    <name type="scientific">Euzebya pacifica</name>
    <dbReference type="NCBI Taxonomy" id="1608957"/>
    <lineage>
        <taxon>Bacteria</taxon>
        <taxon>Bacillati</taxon>
        <taxon>Actinomycetota</taxon>
        <taxon>Nitriliruptoria</taxon>
        <taxon>Euzebyales</taxon>
    </lineage>
</organism>
<reference evidence="3 4" key="1">
    <citation type="submission" date="2018-09" db="EMBL/GenBank/DDBJ databases">
        <title>Complete genome sequence of Euzebya sp. DY32-46 isolated from seawater of Pacific Ocean.</title>
        <authorList>
            <person name="Xu L."/>
            <person name="Wu Y.-H."/>
            <person name="Xu X.-W."/>
        </authorList>
    </citation>
    <scope>NUCLEOTIDE SEQUENCE [LARGE SCALE GENOMIC DNA]</scope>
    <source>
        <strain evidence="3 4">DY32-46</strain>
    </source>
</reference>
<evidence type="ECO:0000313" key="3">
    <source>
        <dbReference type="EMBL" id="AXV04759.1"/>
    </source>
</evidence>
<dbReference type="Proteomes" id="UP000264006">
    <property type="component" value="Chromosome"/>
</dbReference>
<dbReference type="SUPFAM" id="SSF50129">
    <property type="entry name" value="GroES-like"/>
    <property type="match status" value="1"/>
</dbReference>
<dbReference type="InterPro" id="IPR011032">
    <property type="entry name" value="GroES-like_sf"/>
</dbReference>
<feature type="domain" description="Enoyl reductase (ER)" evidence="2">
    <location>
        <begin position="17"/>
        <end position="348"/>
    </location>
</feature>
<dbReference type="GO" id="GO:0016491">
    <property type="term" value="F:oxidoreductase activity"/>
    <property type="evidence" value="ECO:0007669"/>
    <property type="project" value="InterPro"/>
</dbReference>
<dbReference type="InterPro" id="IPR013154">
    <property type="entry name" value="ADH-like_N"/>
</dbReference>
<dbReference type="Gene3D" id="3.40.50.720">
    <property type="entry name" value="NAD(P)-binding Rossmann-like Domain"/>
    <property type="match status" value="1"/>
</dbReference>
<dbReference type="SMART" id="SM00829">
    <property type="entry name" value="PKS_ER"/>
    <property type="match status" value="1"/>
</dbReference>
<dbReference type="InterPro" id="IPR020843">
    <property type="entry name" value="ER"/>
</dbReference>
<dbReference type="KEGG" id="euz:DVS28_a0051"/>
<dbReference type="InterPro" id="IPR036291">
    <property type="entry name" value="NAD(P)-bd_dom_sf"/>
</dbReference>
<dbReference type="Pfam" id="PF00107">
    <property type="entry name" value="ADH_zinc_N"/>
    <property type="match status" value="1"/>
</dbReference>
<proteinExistence type="predicted"/>